<feature type="non-terminal residue" evidence="1">
    <location>
        <position position="1"/>
    </location>
</feature>
<accession>A0A382IHE6</accession>
<name>A0A382IHE6_9ZZZZ</name>
<protein>
    <submittedName>
        <fullName evidence="1">Uncharacterized protein</fullName>
    </submittedName>
</protein>
<reference evidence="1" key="1">
    <citation type="submission" date="2018-05" db="EMBL/GenBank/DDBJ databases">
        <authorList>
            <person name="Lanie J.A."/>
            <person name="Ng W.-L."/>
            <person name="Kazmierczak K.M."/>
            <person name="Andrzejewski T.M."/>
            <person name="Davidsen T.M."/>
            <person name="Wayne K.J."/>
            <person name="Tettelin H."/>
            <person name="Glass J.I."/>
            <person name="Rusch D."/>
            <person name="Podicherti R."/>
            <person name="Tsui H.-C.T."/>
            <person name="Winkler M.E."/>
        </authorList>
    </citation>
    <scope>NUCLEOTIDE SEQUENCE</scope>
</reference>
<feature type="non-terminal residue" evidence="1">
    <location>
        <position position="28"/>
    </location>
</feature>
<gene>
    <name evidence="1" type="ORF">METZ01_LOCUS250925</name>
</gene>
<proteinExistence type="predicted"/>
<dbReference type="AlphaFoldDB" id="A0A382IHE6"/>
<dbReference type="EMBL" id="UINC01066910">
    <property type="protein sequence ID" value="SVB98071.1"/>
    <property type="molecule type" value="Genomic_DNA"/>
</dbReference>
<organism evidence="1">
    <name type="scientific">marine metagenome</name>
    <dbReference type="NCBI Taxonomy" id="408172"/>
    <lineage>
        <taxon>unclassified sequences</taxon>
        <taxon>metagenomes</taxon>
        <taxon>ecological metagenomes</taxon>
    </lineage>
</organism>
<sequence>LSDLIQSKDRIRIILDGLILVSHWAMNY</sequence>
<evidence type="ECO:0000313" key="1">
    <source>
        <dbReference type="EMBL" id="SVB98071.1"/>
    </source>
</evidence>